<dbReference type="OrthoDB" id="3572539at2"/>
<proteinExistence type="predicted"/>
<dbReference type="SUPFAM" id="SSF52402">
    <property type="entry name" value="Adenine nucleotide alpha hydrolases-like"/>
    <property type="match status" value="1"/>
</dbReference>
<gene>
    <name evidence="2" type="ORF">CRI94_01185</name>
</gene>
<accession>A0A2A8D1X3</accession>
<organism evidence="2 3">
    <name type="scientific">Longibacter salinarum</name>
    <dbReference type="NCBI Taxonomy" id="1850348"/>
    <lineage>
        <taxon>Bacteria</taxon>
        <taxon>Pseudomonadati</taxon>
        <taxon>Rhodothermota</taxon>
        <taxon>Rhodothermia</taxon>
        <taxon>Rhodothermales</taxon>
        <taxon>Salisaetaceae</taxon>
        <taxon>Longibacter</taxon>
    </lineage>
</organism>
<dbReference type="Pfam" id="PF01902">
    <property type="entry name" value="Diphthami_syn_2"/>
    <property type="match status" value="1"/>
</dbReference>
<sequence length="223" mass="24548">MTSASSVIVLWSGGKDAAWMLYELLNDSKVQVDGLLTTVIEGANTVTTHGTPTDLIEQQANALGLPLHLMCVPPEPSNATYEEHLERALAPLRAQGVAAVAAGDLHLEDIRRYRSNLFRRFQMTPMFPIWGRDTHVLAQDMLDRGFQSVVSSVDTTQLDARYVGRAYNEEFLSDLPDGVDPCGENGEFHTFTTDAPMFAEAIPVCVTETRGTGRMRYAQLSSL</sequence>
<dbReference type="Gene3D" id="3.90.1490.10">
    <property type="entry name" value="putative n-type atp pyrophosphatase, domain 2"/>
    <property type="match status" value="1"/>
</dbReference>
<protein>
    <recommendedName>
        <fullName evidence="1">Diphthamide synthase domain-containing protein</fullName>
    </recommendedName>
</protein>
<feature type="domain" description="Diphthamide synthase" evidence="1">
    <location>
        <begin position="7"/>
        <end position="218"/>
    </location>
</feature>
<keyword evidence="3" id="KW-1185">Reference proteome</keyword>
<dbReference type="RefSeq" id="WP_098073833.1">
    <property type="nucleotide sequence ID" value="NZ_PDEQ01000001.1"/>
</dbReference>
<dbReference type="EMBL" id="PDEQ01000001">
    <property type="protein sequence ID" value="PEN14935.1"/>
    <property type="molecule type" value="Genomic_DNA"/>
</dbReference>
<dbReference type="Gene3D" id="3.40.50.620">
    <property type="entry name" value="HUPs"/>
    <property type="match status" value="1"/>
</dbReference>
<dbReference type="InterPro" id="IPR002761">
    <property type="entry name" value="Diphthami_syn_dom"/>
</dbReference>
<evidence type="ECO:0000259" key="1">
    <source>
        <dbReference type="Pfam" id="PF01902"/>
    </source>
</evidence>
<name>A0A2A8D1X3_9BACT</name>
<evidence type="ECO:0000313" key="3">
    <source>
        <dbReference type="Proteomes" id="UP000220102"/>
    </source>
</evidence>
<comment type="caution">
    <text evidence="2">The sequence shown here is derived from an EMBL/GenBank/DDBJ whole genome shotgun (WGS) entry which is preliminary data.</text>
</comment>
<dbReference type="Proteomes" id="UP000220102">
    <property type="component" value="Unassembled WGS sequence"/>
</dbReference>
<evidence type="ECO:0000313" key="2">
    <source>
        <dbReference type="EMBL" id="PEN14935.1"/>
    </source>
</evidence>
<reference evidence="2 3" key="1">
    <citation type="submission" date="2017-10" db="EMBL/GenBank/DDBJ databases">
        <title>Draft genome of Longibacter Salinarum.</title>
        <authorList>
            <person name="Goh K.M."/>
            <person name="Shamsir M.S."/>
            <person name="Lim S.W."/>
        </authorList>
    </citation>
    <scope>NUCLEOTIDE SEQUENCE [LARGE SCALE GENOMIC DNA]</scope>
    <source>
        <strain evidence="2 3">KCTC 52045</strain>
    </source>
</reference>
<dbReference type="AlphaFoldDB" id="A0A2A8D1X3"/>
<dbReference type="InterPro" id="IPR014729">
    <property type="entry name" value="Rossmann-like_a/b/a_fold"/>
</dbReference>